<sequence>MLPALGLLAACNPSNAQIESTLLSRGFGKQESACVARELAGKLQERDWLLIAEVAGDTMRTQDEWRDMTVGEIGDKLARLGDTRLMSTLMRAGMGCALLGSERLAGATL</sequence>
<name>A0ABW3C7P7_SPHXN</name>
<gene>
    <name evidence="1" type="ORF">ACFQ00_16780</name>
</gene>
<dbReference type="Proteomes" id="UP001597124">
    <property type="component" value="Unassembled WGS sequence"/>
</dbReference>
<evidence type="ECO:0008006" key="3">
    <source>
        <dbReference type="Google" id="ProtNLM"/>
    </source>
</evidence>
<keyword evidence="2" id="KW-1185">Reference proteome</keyword>
<organism evidence="1 2">
    <name type="scientific">Sphingosinicella xenopeptidilytica</name>
    <dbReference type="NCBI Taxonomy" id="364098"/>
    <lineage>
        <taxon>Bacteria</taxon>
        <taxon>Pseudomonadati</taxon>
        <taxon>Pseudomonadota</taxon>
        <taxon>Alphaproteobacteria</taxon>
        <taxon>Sphingomonadales</taxon>
        <taxon>Sphingosinicellaceae</taxon>
        <taxon>Sphingosinicella</taxon>
    </lineage>
</organism>
<dbReference type="RefSeq" id="WP_381493489.1">
    <property type="nucleotide sequence ID" value="NZ_JBHTIK010000015.1"/>
</dbReference>
<proteinExistence type="predicted"/>
<evidence type="ECO:0000313" key="1">
    <source>
        <dbReference type="EMBL" id="MFD0849993.1"/>
    </source>
</evidence>
<reference evidence="2" key="1">
    <citation type="journal article" date="2019" name="Int. J. Syst. Evol. Microbiol.">
        <title>The Global Catalogue of Microorganisms (GCM) 10K type strain sequencing project: providing services to taxonomists for standard genome sequencing and annotation.</title>
        <authorList>
            <consortium name="The Broad Institute Genomics Platform"/>
            <consortium name="The Broad Institute Genome Sequencing Center for Infectious Disease"/>
            <person name="Wu L."/>
            <person name="Ma J."/>
        </authorList>
    </citation>
    <scope>NUCLEOTIDE SEQUENCE [LARGE SCALE GENOMIC DNA]</scope>
    <source>
        <strain evidence="2">CCUG 52537</strain>
    </source>
</reference>
<comment type="caution">
    <text evidence="1">The sequence shown here is derived from an EMBL/GenBank/DDBJ whole genome shotgun (WGS) entry which is preliminary data.</text>
</comment>
<evidence type="ECO:0000313" key="2">
    <source>
        <dbReference type="Proteomes" id="UP001597124"/>
    </source>
</evidence>
<protein>
    <recommendedName>
        <fullName evidence="3">Lipoprotein</fullName>
    </recommendedName>
</protein>
<dbReference type="EMBL" id="JBHTIK010000015">
    <property type="protein sequence ID" value="MFD0849993.1"/>
    <property type="molecule type" value="Genomic_DNA"/>
</dbReference>
<accession>A0ABW3C7P7</accession>